<evidence type="ECO:0000256" key="1">
    <source>
        <dbReference type="SAM" id="Phobius"/>
    </source>
</evidence>
<name>A0ABS6G543_9FIRM</name>
<feature type="transmembrane region" description="Helical" evidence="1">
    <location>
        <begin position="209"/>
        <end position="228"/>
    </location>
</feature>
<organism evidence="2 3">
    <name type="scientific">Alkaliphilus flagellatus</name>
    <dbReference type="NCBI Taxonomy" id="2841507"/>
    <lineage>
        <taxon>Bacteria</taxon>
        <taxon>Bacillati</taxon>
        <taxon>Bacillota</taxon>
        <taxon>Clostridia</taxon>
        <taxon>Peptostreptococcales</taxon>
        <taxon>Natronincolaceae</taxon>
        <taxon>Alkaliphilus</taxon>
    </lineage>
</organism>
<dbReference type="PANTHER" id="PTHR36111">
    <property type="entry name" value="INNER MEMBRANE PROTEIN-RELATED"/>
    <property type="match status" value="1"/>
</dbReference>
<feature type="transmembrane region" description="Helical" evidence="1">
    <location>
        <begin position="175"/>
        <end position="197"/>
    </location>
</feature>
<feature type="transmembrane region" description="Helical" evidence="1">
    <location>
        <begin position="6"/>
        <end position="25"/>
    </location>
</feature>
<reference evidence="2 3" key="1">
    <citation type="submission" date="2021-06" db="EMBL/GenBank/DDBJ databases">
        <authorList>
            <person name="Sun Q."/>
            <person name="Li D."/>
        </authorList>
    </citation>
    <scope>NUCLEOTIDE SEQUENCE [LARGE SCALE GENOMIC DNA]</scope>
    <source>
        <strain evidence="2 3">MSJ-5</strain>
    </source>
</reference>
<gene>
    <name evidence="2" type="ORF">KQI88_09925</name>
</gene>
<dbReference type="EMBL" id="JAHLQK010000003">
    <property type="protein sequence ID" value="MBU5676738.1"/>
    <property type="molecule type" value="Genomic_DNA"/>
</dbReference>
<dbReference type="Pfam" id="PF04474">
    <property type="entry name" value="DUF554"/>
    <property type="match status" value="1"/>
</dbReference>
<comment type="caution">
    <text evidence="2">The sequence shown here is derived from an EMBL/GenBank/DDBJ whole genome shotgun (WGS) entry which is preliminary data.</text>
</comment>
<feature type="transmembrane region" description="Helical" evidence="1">
    <location>
        <begin position="138"/>
        <end position="163"/>
    </location>
</feature>
<keyword evidence="1" id="KW-0812">Transmembrane</keyword>
<dbReference type="PANTHER" id="PTHR36111:SF2">
    <property type="entry name" value="INNER MEMBRANE PROTEIN"/>
    <property type="match status" value="1"/>
</dbReference>
<keyword evidence="1" id="KW-0472">Membrane</keyword>
<dbReference type="Proteomes" id="UP000779508">
    <property type="component" value="Unassembled WGS sequence"/>
</dbReference>
<sequence length="236" mass="24655">MLGTIVNAIAIIAGGICGVFLRKGIPEGYKATIMQGLGLSVFVIGLSGALETGDILLMISSVVIGTIIGEMAKIEDRLENVGKWLETKVGNKEGGIAKGFVTASLIYCVGAMAIMGALESGLTGNHEILLAKSLIDGISAIIFSSTLGIGVAFSGIAVFIYQGLITITATFMKPFLVETVIAEMSAIGGLLIIGIASNIMEVKRIKVGNMLPAVFIPIIYYIVQPYILKLVGLIGF</sequence>
<accession>A0ABS6G543</accession>
<dbReference type="InterPro" id="IPR007563">
    <property type="entry name" value="DUF554"/>
</dbReference>
<feature type="transmembrane region" description="Helical" evidence="1">
    <location>
        <begin position="55"/>
        <end position="74"/>
    </location>
</feature>
<keyword evidence="1" id="KW-1133">Transmembrane helix</keyword>
<keyword evidence="3" id="KW-1185">Reference proteome</keyword>
<evidence type="ECO:0000313" key="3">
    <source>
        <dbReference type="Proteomes" id="UP000779508"/>
    </source>
</evidence>
<feature type="transmembrane region" description="Helical" evidence="1">
    <location>
        <begin position="32"/>
        <end position="49"/>
    </location>
</feature>
<feature type="transmembrane region" description="Helical" evidence="1">
    <location>
        <begin position="95"/>
        <end position="118"/>
    </location>
</feature>
<evidence type="ECO:0000313" key="2">
    <source>
        <dbReference type="EMBL" id="MBU5676738.1"/>
    </source>
</evidence>
<protein>
    <submittedName>
        <fullName evidence="2">DUF554 domain-containing protein</fullName>
    </submittedName>
</protein>
<dbReference type="RefSeq" id="WP_216416859.1">
    <property type="nucleotide sequence ID" value="NZ_JAHLQK010000003.1"/>
</dbReference>
<proteinExistence type="predicted"/>